<keyword evidence="1 7" id="KW-0489">Methyltransferase</keyword>
<dbReference type="EMBL" id="KE344217">
    <property type="protein sequence ID" value="EXB54965.1"/>
    <property type="molecule type" value="Genomic_DNA"/>
</dbReference>
<dbReference type="OrthoDB" id="1156298at2759"/>
<feature type="domain" description="O-methyltransferase dimerisation" evidence="6">
    <location>
        <begin position="20"/>
        <end position="116"/>
    </location>
</feature>
<dbReference type="FunFam" id="3.40.50.150:FF:000057">
    <property type="entry name" value="O-methyltransferase ZRP4"/>
    <property type="match status" value="1"/>
</dbReference>
<dbReference type="KEGG" id="mnt:21393835"/>
<dbReference type="InterPro" id="IPR036388">
    <property type="entry name" value="WH-like_DNA-bd_sf"/>
</dbReference>
<dbReference type="SUPFAM" id="SSF53335">
    <property type="entry name" value="S-adenosyl-L-methionine-dependent methyltransferases"/>
    <property type="match status" value="1"/>
</dbReference>
<dbReference type="AlphaFoldDB" id="W9R316"/>
<dbReference type="GO" id="GO:0032259">
    <property type="term" value="P:methylation"/>
    <property type="evidence" value="ECO:0007669"/>
    <property type="project" value="UniProtKB-KW"/>
</dbReference>
<dbReference type="Proteomes" id="UP000030645">
    <property type="component" value="Unassembled WGS sequence"/>
</dbReference>
<protein>
    <submittedName>
        <fullName evidence="7">Tabersonine 16-O-methyltransferase</fullName>
    </submittedName>
</protein>
<dbReference type="InterPro" id="IPR016461">
    <property type="entry name" value="COMT-like"/>
</dbReference>
<dbReference type="PROSITE" id="PS51683">
    <property type="entry name" value="SAM_OMT_II"/>
    <property type="match status" value="1"/>
</dbReference>
<dbReference type="InterPro" id="IPR001077">
    <property type="entry name" value="COMT_C"/>
</dbReference>
<evidence type="ECO:0000256" key="4">
    <source>
        <dbReference type="PIRSR" id="PIRSR005739-1"/>
    </source>
</evidence>
<gene>
    <name evidence="7" type="ORF">L484_010545</name>
</gene>
<evidence type="ECO:0000256" key="1">
    <source>
        <dbReference type="ARBA" id="ARBA00022603"/>
    </source>
</evidence>
<dbReference type="eggNOG" id="KOG3178">
    <property type="taxonomic scope" value="Eukaryota"/>
</dbReference>
<feature type="active site" description="Proton acceptor" evidence="4">
    <location>
        <position position="268"/>
    </location>
</feature>
<keyword evidence="2 7" id="KW-0808">Transferase</keyword>
<dbReference type="GO" id="GO:0009717">
    <property type="term" value="P:isoflavonoid biosynthetic process"/>
    <property type="evidence" value="ECO:0007669"/>
    <property type="project" value="UniProtKB-ARBA"/>
</dbReference>
<dbReference type="GO" id="GO:0008757">
    <property type="term" value="F:S-adenosylmethionine-dependent methyltransferase activity"/>
    <property type="evidence" value="ECO:0007669"/>
    <property type="project" value="UniProtKB-ARBA"/>
</dbReference>
<accession>W9R316</accession>
<dbReference type="Gene3D" id="3.40.50.150">
    <property type="entry name" value="Vaccinia Virus protein VP39"/>
    <property type="match status" value="1"/>
</dbReference>
<organism evidence="7 8">
    <name type="scientific">Morus notabilis</name>
    <dbReference type="NCBI Taxonomy" id="981085"/>
    <lineage>
        <taxon>Eukaryota</taxon>
        <taxon>Viridiplantae</taxon>
        <taxon>Streptophyta</taxon>
        <taxon>Embryophyta</taxon>
        <taxon>Tracheophyta</taxon>
        <taxon>Spermatophyta</taxon>
        <taxon>Magnoliopsida</taxon>
        <taxon>eudicotyledons</taxon>
        <taxon>Gunneridae</taxon>
        <taxon>Pentapetalae</taxon>
        <taxon>rosids</taxon>
        <taxon>fabids</taxon>
        <taxon>Rosales</taxon>
        <taxon>Moraceae</taxon>
        <taxon>Moreae</taxon>
        <taxon>Morus</taxon>
    </lineage>
</organism>
<evidence type="ECO:0000313" key="8">
    <source>
        <dbReference type="Proteomes" id="UP000030645"/>
    </source>
</evidence>
<dbReference type="PIRSF" id="PIRSF005739">
    <property type="entry name" value="O-mtase"/>
    <property type="match status" value="1"/>
</dbReference>
<keyword evidence="8" id="KW-1185">Reference proteome</keyword>
<evidence type="ECO:0000313" key="7">
    <source>
        <dbReference type="EMBL" id="EXB54965.1"/>
    </source>
</evidence>
<dbReference type="PANTHER" id="PTHR11746">
    <property type="entry name" value="O-METHYLTRANSFERASE"/>
    <property type="match status" value="1"/>
</dbReference>
<evidence type="ECO:0000256" key="3">
    <source>
        <dbReference type="ARBA" id="ARBA00022691"/>
    </source>
</evidence>
<dbReference type="GO" id="GO:0046983">
    <property type="term" value="F:protein dimerization activity"/>
    <property type="evidence" value="ECO:0007669"/>
    <property type="project" value="InterPro"/>
</dbReference>
<name>W9R316_9ROSA</name>
<dbReference type="InterPro" id="IPR029063">
    <property type="entry name" value="SAM-dependent_MTases_sf"/>
</dbReference>
<dbReference type="FunFam" id="1.10.10.10:FF:000213">
    <property type="entry name" value="Coniferyl alcohol 9-O-methyltransferase"/>
    <property type="match status" value="1"/>
</dbReference>
<feature type="domain" description="O-methyltransferase C-terminal" evidence="5">
    <location>
        <begin position="137"/>
        <end position="346"/>
    </location>
</feature>
<evidence type="ECO:0000259" key="6">
    <source>
        <dbReference type="Pfam" id="PF08100"/>
    </source>
</evidence>
<dbReference type="STRING" id="981085.W9R316"/>
<proteinExistence type="predicted"/>
<evidence type="ECO:0000256" key="2">
    <source>
        <dbReference type="ARBA" id="ARBA00022679"/>
    </source>
</evidence>
<sequence>MDVGDEVSANELLQAHGLIWNCSLNFIKPMSLKCAVELGIPDIINNHGQPITLSKLISSLPIHSSKAHCIYRLMRILVHSGFFATQKVDNKIDEGEEEEEEEAYSLTIASRLLLKDGPWRATPFFLVQLEPHLMTPWHFVSTWLQNSDPTPFEMVHGKTFWDGVGDEPRLKYLFTEAMATDSQLMVKVIVEECKQVFEGLTSLVDVGGGTGIVAKAIAKTFPNIMCTVLDLPYVVANSQGAKNLNFIAGDMFKEIPPANAILLKWILHDWSDEEAVMILKRCREAIWSKEKGEKVIIIDMVIENPKMDKKSAETQLYFDMLMMVNLTGRERNQKEWESLFVAAGFSHYKITPIVGLRSLMEVYP</sequence>
<dbReference type="GO" id="GO:0008171">
    <property type="term" value="F:O-methyltransferase activity"/>
    <property type="evidence" value="ECO:0007669"/>
    <property type="project" value="InterPro"/>
</dbReference>
<dbReference type="Pfam" id="PF08100">
    <property type="entry name" value="Dimerisation"/>
    <property type="match status" value="1"/>
</dbReference>
<dbReference type="Gene3D" id="1.10.10.10">
    <property type="entry name" value="Winged helix-like DNA-binding domain superfamily/Winged helix DNA-binding domain"/>
    <property type="match status" value="1"/>
</dbReference>
<reference evidence="8" key="1">
    <citation type="submission" date="2013-01" db="EMBL/GenBank/DDBJ databases">
        <title>Draft Genome Sequence of a Mulberry Tree, Morus notabilis C.K. Schneid.</title>
        <authorList>
            <person name="He N."/>
            <person name="Zhao S."/>
        </authorList>
    </citation>
    <scope>NUCLEOTIDE SEQUENCE</scope>
</reference>
<dbReference type="Pfam" id="PF00891">
    <property type="entry name" value="Methyltransf_2"/>
    <property type="match status" value="1"/>
</dbReference>
<dbReference type="InterPro" id="IPR012967">
    <property type="entry name" value="COMT_dimerisation"/>
</dbReference>
<keyword evidence="3" id="KW-0949">S-adenosyl-L-methionine</keyword>
<dbReference type="InterPro" id="IPR036390">
    <property type="entry name" value="WH_DNA-bd_sf"/>
</dbReference>
<dbReference type="SUPFAM" id="SSF46785">
    <property type="entry name" value="Winged helix' DNA-binding domain"/>
    <property type="match status" value="1"/>
</dbReference>
<evidence type="ECO:0000259" key="5">
    <source>
        <dbReference type="Pfam" id="PF00891"/>
    </source>
</evidence>